<dbReference type="PANTHER" id="PTHR30204:SF82">
    <property type="entry name" value="TRANSCRIPTIONAL REGULATOR, MERR FAMILY"/>
    <property type="match status" value="1"/>
</dbReference>
<feature type="coiled-coil region" evidence="2">
    <location>
        <begin position="88"/>
        <end position="115"/>
    </location>
</feature>
<dbReference type="CDD" id="cd01109">
    <property type="entry name" value="HTH_YyaN"/>
    <property type="match status" value="1"/>
</dbReference>
<comment type="caution">
    <text evidence="4">The sequence shown here is derived from an EMBL/GenBank/DDBJ whole genome shotgun (WGS) entry which is preliminary data.</text>
</comment>
<dbReference type="InterPro" id="IPR000551">
    <property type="entry name" value="MerR-type_HTH_dom"/>
</dbReference>
<organism evidence="4 5">
    <name type="scientific">Ligilactobacillus salivarius</name>
    <dbReference type="NCBI Taxonomy" id="1624"/>
    <lineage>
        <taxon>Bacteria</taxon>
        <taxon>Bacillati</taxon>
        <taxon>Bacillota</taxon>
        <taxon>Bacilli</taxon>
        <taxon>Lactobacillales</taxon>
        <taxon>Lactobacillaceae</taxon>
        <taxon>Ligilactobacillus</taxon>
    </lineage>
</organism>
<gene>
    <name evidence="4" type="ORF">FYL25_01940</name>
</gene>
<dbReference type="AlphaFoldDB" id="A0A6N9IQ36"/>
<dbReference type="EMBL" id="VSUB01000001">
    <property type="protein sequence ID" value="MYY64207.1"/>
    <property type="molecule type" value="Genomic_DNA"/>
</dbReference>
<name>A0A6N9IQ36_9LACO</name>
<dbReference type="RefSeq" id="WP_161022225.1">
    <property type="nucleotide sequence ID" value="NZ_VSUB01000001.1"/>
</dbReference>
<dbReference type="PROSITE" id="PS50937">
    <property type="entry name" value="HTH_MERR_2"/>
    <property type="match status" value="1"/>
</dbReference>
<dbReference type="PANTHER" id="PTHR30204">
    <property type="entry name" value="REDOX-CYCLING DRUG-SENSING TRANSCRIPTIONAL ACTIVATOR SOXR"/>
    <property type="match status" value="1"/>
</dbReference>
<dbReference type="Gene3D" id="1.10.1660.10">
    <property type="match status" value="1"/>
</dbReference>
<dbReference type="GO" id="GO:0003700">
    <property type="term" value="F:DNA-binding transcription factor activity"/>
    <property type="evidence" value="ECO:0007669"/>
    <property type="project" value="InterPro"/>
</dbReference>
<evidence type="ECO:0000313" key="5">
    <source>
        <dbReference type="Proteomes" id="UP000471678"/>
    </source>
</evidence>
<evidence type="ECO:0000313" key="4">
    <source>
        <dbReference type="EMBL" id="MYY64207.1"/>
    </source>
</evidence>
<dbReference type="GO" id="GO:0003677">
    <property type="term" value="F:DNA binding"/>
    <property type="evidence" value="ECO:0007669"/>
    <property type="project" value="UniProtKB-KW"/>
</dbReference>
<protein>
    <submittedName>
        <fullName evidence="4">MerR family transcriptional regulator</fullName>
    </submittedName>
</protein>
<accession>A0A6N9IQ36</accession>
<feature type="domain" description="HTH merR-type" evidence="3">
    <location>
        <begin position="7"/>
        <end position="76"/>
    </location>
</feature>
<keyword evidence="2" id="KW-0175">Coiled coil</keyword>
<dbReference type="SMART" id="SM00422">
    <property type="entry name" value="HTH_MERR"/>
    <property type="match status" value="1"/>
</dbReference>
<dbReference type="SUPFAM" id="SSF46955">
    <property type="entry name" value="Putative DNA-binding domain"/>
    <property type="match status" value="1"/>
</dbReference>
<evidence type="ECO:0000256" key="2">
    <source>
        <dbReference type="SAM" id="Coils"/>
    </source>
</evidence>
<sequence>MKTEEKVYRIGEIAEMFDLSKSTIRFYEEIGLFPNLKRSPGGLRLFSQEEINFIEDVECLKKTGMSLKDIAAYVSWKQEGDSSLLARLNLIRNQRLTLEQNIRNLEKELTKLTHKQWYYEQAVTAGTESIFNGDCEYEYYCAHPDEQPTESEG</sequence>
<proteinExistence type="predicted"/>
<dbReference type="InterPro" id="IPR047057">
    <property type="entry name" value="MerR_fam"/>
</dbReference>
<dbReference type="InterPro" id="IPR009061">
    <property type="entry name" value="DNA-bd_dom_put_sf"/>
</dbReference>
<dbReference type="Pfam" id="PF13411">
    <property type="entry name" value="MerR_1"/>
    <property type="match status" value="1"/>
</dbReference>
<reference evidence="4 5" key="1">
    <citation type="journal article" date="2020" name="Food Funct.">
        <title>Screening of Lactobacillus salivarius strains from the feces of Chinese populations and the evaluation of their effects against intestinal inflammation in mice.</title>
        <authorList>
            <person name="Zhai Q."/>
            <person name="Shen X."/>
            <person name="Cen S."/>
            <person name="Zhang C."/>
            <person name="Tian F."/>
            <person name="Zhao J."/>
            <person name="Zhang H."/>
            <person name="Xue Y."/>
            <person name="Chen W."/>
        </authorList>
    </citation>
    <scope>NUCLEOTIDE SEQUENCE [LARGE SCALE GENOMIC DNA]</scope>
    <source>
        <strain evidence="4 5">FYNDL5_1.scaf</strain>
    </source>
</reference>
<evidence type="ECO:0000256" key="1">
    <source>
        <dbReference type="ARBA" id="ARBA00023125"/>
    </source>
</evidence>
<keyword evidence="1" id="KW-0238">DNA-binding</keyword>
<dbReference type="Proteomes" id="UP000471678">
    <property type="component" value="Unassembled WGS sequence"/>
</dbReference>
<evidence type="ECO:0000259" key="3">
    <source>
        <dbReference type="PROSITE" id="PS50937"/>
    </source>
</evidence>